<evidence type="ECO:0000259" key="3">
    <source>
        <dbReference type="Pfam" id="PF04775"/>
    </source>
</evidence>
<keyword evidence="2" id="KW-0732">Signal</keyword>
<comment type="similarity">
    <text evidence="1">Belongs to the C/M/P thioester hydrolase family.</text>
</comment>
<dbReference type="Pfam" id="PF04775">
    <property type="entry name" value="Bile_Hydr_Trans"/>
    <property type="match status" value="1"/>
</dbReference>
<dbReference type="Proteomes" id="UP001500751">
    <property type="component" value="Unassembled WGS sequence"/>
</dbReference>
<dbReference type="InterPro" id="IPR016662">
    <property type="entry name" value="Acyl-CoA_thioEstase_long-chain"/>
</dbReference>
<dbReference type="RefSeq" id="WP_344666808.1">
    <property type="nucleotide sequence ID" value="NZ_BAAAQN010000019.1"/>
</dbReference>
<dbReference type="Gene3D" id="2.60.40.2240">
    <property type="entry name" value="Acyl-CoA thioester hydrolase/BAAT N-terminal domain"/>
    <property type="match status" value="1"/>
</dbReference>
<dbReference type="InterPro" id="IPR006311">
    <property type="entry name" value="TAT_signal"/>
</dbReference>
<dbReference type="InterPro" id="IPR006862">
    <property type="entry name" value="Thio_Ohase/aa_AcTrfase"/>
</dbReference>
<sequence>MGDRRTRRRVLGLALVTAASVAALSTVAGCGKSAAKTPTALRLSIDKTQGLAYEPVHITVLGGAPGSTVTVRATAVDDRGVHWSSQADFRADAAGTVDLAAQAPVRGSYGGVDAMGLFWSMDPPAGDPSEKFPTTGFSVDVTATDQGATTTQSVKRVFQAPGETVQELTVAHDGFEGHLFLPPGLVKPTPALIMIGGSEGGESTYGAAMLMAAKGIPALSVGYFAVTGTPQNLQSIPLEYFVKAATWLEQQPLIDKRHVLLFGVSRGSEAALLTAQYYPDLVHGAVLIAPSAEVWGGLPDSDVAWTRAGDPVAPPGADIPVDKVDGPVQAFAGTDDKLWTAPAWARQIDDELNRAGVAHPHAAHVYQDAGHMVGAIPYLPLLTTYTLSGRTFQLGGTRQANAAAQAQTWKAVFDLMAGLSGQSG</sequence>
<gene>
    <name evidence="5" type="ORF">GCM10009839_36430</name>
</gene>
<dbReference type="GO" id="GO:0016787">
    <property type="term" value="F:hydrolase activity"/>
    <property type="evidence" value="ECO:0007669"/>
    <property type="project" value="UniProtKB-KW"/>
</dbReference>
<dbReference type="EMBL" id="BAAAQN010000019">
    <property type="protein sequence ID" value="GAA2032871.1"/>
    <property type="molecule type" value="Genomic_DNA"/>
</dbReference>
<reference evidence="6" key="1">
    <citation type="journal article" date="2019" name="Int. J. Syst. Evol. Microbiol.">
        <title>The Global Catalogue of Microorganisms (GCM) 10K type strain sequencing project: providing services to taxonomists for standard genome sequencing and annotation.</title>
        <authorList>
            <consortium name="The Broad Institute Genomics Platform"/>
            <consortium name="The Broad Institute Genome Sequencing Center for Infectious Disease"/>
            <person name="Wu L."/>
            <person name="Ma J."/>
        </authorList>
    </citation>
    <scope>NUCLEOTIDE SEQUENCE [LARGE SCALE GENOMIC DNA]</scope>
    <source>
        <strain evidence="6">JCM 16014</strain>
    </source>
</reference>
<dbReference type="InterPro" id="IPR014940">
    <property type="entry name" value="BAAT_C"/>
</dbReference>
<dbReference type="PANTHER" id="PTHR10824:SF4">
    <property type="entry name" value="ACYL-COENZYME A THIOESTERASE 1-LIKE"/>
    <property type="match status" value="1"/>
</dbReference>
<accession>A0ABP5FVF9</accession>
<keyword evidence="6" id="KW-1185">Reference proteome</keyword>
<dbReference type="PROSITE" id="PS51318">
    <property type="entry name" value="TAT"/>
    <property type="match status" value="1"/>
</dbReference>
<name>A0ABP5FVF9_9ACTN</name>
<dbReference type="Pfam" id="PF08840">
    <property type="entry name" value="BAAT_C"/>
    <property type="match status" value="2"/>
</dbReference>
<dbReference type="InterPro" id="IPR042490">
    <property type="entry name" value="Thio_Ohase/BAAT_N"/>
</dbReference>
<comment type="caution">
    <text evidence="5">The sequence shown here is derived from an EMBL/GenBank/DDBJ whole genome shotgun (WGS) entry which is preliminary data.</text>
</comment>
<feature type="domain" description="BAAT/Acyl-CoA thioester hydrolase C-terminal" evidence="4">
    <location>
        <begin position="318"/>
        <end position="412"/>
    </location>
</feature>
<feature type="signal peptide" evidence="2">
    <location>
        <begin position="1"/>
        <end position="28"/>
    </location>
</feature>
<dbReference type="SUPFAM" id="SSF53474">
    <property type="entry name" value="alpha/beta-Hydrolases"/>
    <property type="match status" value="1"/>
</dbReference>
<feature type="domain" description="BAAT/Acyl-CoA thioester hydrolase C-terminal" evidence="4">
    <location>
        <begin position="236"/>
        <end position="292"/>
    </location>
</feature>
<proteinExistence type="inferred from homology"/>
<evidence type="ECO:0000313" key="6">
    <source>
        <dbReference type="Proteomes" id="UP001500751"/>
    </source>
</evidence>
<dbReference type="InterPro" id="IPR029058">
    <property type="entry name" value="AB_hydrolase_fold"/>
</dbReference>
<evidence type="ECO:0000256" key="2">
    <source>
        <dbReference type="SAM" id="SignalP"/>
    </source>
</evidence>
<dbReference type="PANTHER" id="PTHR10824">
    <property type="entry name" value="ACYL-COENZYME A THIOESTERASE-RELATED"/>
    <property type="match status" value="1"/>
</dbReference>
<evidence type="ECO:0000259" key="4">
    <source>
        <dbReference type="Pfam" id="PF08840"/>
    </source>
</evidence>
<keyword evidence="5" id="KW-0378">Hydrolase</keyword>
<evidence type="ECO:0000313" key="5">
    <source>
        <dbReference type="EMBL" id="GAA2032871.1"/>
    </source>
</evidence>
<organism evidence="5 6">
    <name type="scientific">Catenulispora yoronensis</name>
    <dbReference type="NCBI Taxonomy" id="450799"/>
    <lineage>
        <taxon>Bacteria</taxon>
        <taxon>Bacillati</taxon>
        <taxon>Actinomycetota</taxon>
        <taxon>Actinomycetes</taxon>
        <taxon>Catenulisporales</taxon>
        <taxon>Catenulisporaceae</taxon>
        <taxon>Catenulispora</taxon>
    </lineage>
</organism>
<dbReference type="PROSITE" id="PS51257">
    <property type="entry name" value="PROKAR_LIPOPROTEIN"/>
    <property type="match status" value="1"/>
</dbReference>
<dbReference type="Gene3D" id="3.40.50.1820">
    <property type="entry name" value="alpha/beta hydrolase"/>
    <property type="match status" value="1"/>
</dbReference>
<feature type="chain" id="PRO_5045436906" evidence="2">
    <location>
        <begin position="29"/>
        <end position="424"/>
    </location>
</feature>
<evidence type="ECO:0000256" key="1">
    <source>
        <dbReference type="ARBA" id="ARBA00006538"/>
    </source>
</evidence>
<protein>
    <submittedName>
        <fullName evidence="5">Acyl-CoA thioester hydrolase/BAAT C-terminal domain-containing protein</fullName>
    </submittedName>
</protein>
<dbReference type="PIRSF" id="PIRSF016521">
    <property type="entry name" value="Acyl-CoA_hydro"/>
    <property type="match status" value="1"/>
</dbReference>
<feature type="domain" description="Acyl-CoA thioester hydrolase/bile acid-CoA amino acid N-acetyltransferase" evidence="3">
    <location>
        <begin position="54"/>
        <end position="168"/>
    </location>
</feature>